<name>A0A5B0PXE1_PUCGR</name>
<proteinExistence type="predicted"/>
<evidence type="ECO:0000313" key="1">
    <source>
        <dbReference type="EMBL" id="KAA1105595.1"/>
    </source>
</evidence>
<dbReference type="EMBL" id="VSWC01000040">
    <property type="protein sequence ID" value="KAA1105595.1"/>
    <property type="molecule type" value="Genomic_DNA"/>
</dbReference>
<sequence length="61" mass="7443">MFYELEKKNDHERLWFFVLREIIECAYTEVGKRHICSNVSSSINIDRRGRKRKKERQRGKG</sequence>
<gene>
    <name evidence="1" type="ORF">PGT21_012815</name>
</gene>
<organism evidence="1 2">
    <name type="scientific">Puccinia graminis f. sp. tritici</name>
    <dbReference type="NCBI Taxonomy" id="56615"/>
    <lineage>
        <taxon>Eukaryota</taxon>
        <taxon>Fungi</taxon>
        <taxon>Dikarya</taxon>
        <taxon>Basidiomycota</taxon>
        <taxon>Pucciniomycotina</taxon>
        <taxon>Pucciniomycetes</taxon>
        <taxon>Pucciniales</taxon>
        <taxon>Pucciniaceae</taxon>
        <taxon>Puccinia</taxon>
    </lineage>
</organism>
<accession>A0A5B0PXE1</accession>
<dbReference type="Proteomes" id="UP000324748">
    <property type="component" value="Unassembled WGS sequence"/>
</dbReference>
<protein>
    <submittedName>
        <fullName evidence="1">Uncharacterized protein</fullName>
    </submittedName>
</protein>
<keyword evidence="2" id="KW-1185">Reference proteome</keyword>
<evidence type="ECO:0000313" key="2">
    <source>
        <dbReference type="Proteomes" id="UP000324748"/>
    </source>
</evidence>
<reference evidence="1 2" key="1">
    <citation type="submission" date="2019-05" db="EMBL/GenBank/DDBJ databases">
        <title>Emergence of the Ug99 lineage of the wheat stem rust pathogen through somatic hybridization.</title>
        <authorList>
            <person name="Li F."/>
            <person name="Upadhyaya N.M."/>
            <person name="Sperschneider J."/>
            <person name="Matny O."/>
            <person name="Nguyen-Phuc H."/>
            <person name="Mago R."/>
            <person name="Raley C."/>
            <person name="Miller M.E."/>
            <person name="Silverstein K.A.T."/>
            <person name="Henningsen E."/>
            <person name="Hirsch C.D."/>
            <person name="Visser B."/>
            <person name="Pretorius Z.A."/>
            <person name="Steffenson B.J."/>
            <person name="Schwessinger B."/>
            <person name="Dodds P.N."/>
            <person name="Figueroa M."/>
        </authorList>
    </citation>
    <scope>NUCLEOTIDE SEQUENCE [LARGE SCALE GENOMIC DNA]</scope>
    <source>
        <strain evidence="1">21-0</strain>
    </source>
</reference>
<comment type="caution">
    <text evidence="1">The sequence shown here is derived from an EMBL/GenBank/DDBJ whole genome shotgun (WGS) entry which is preliminary data.</text>
</comment>
<dbReference type="AlphaFoldDB" id="A0A5B0PXE1"/>